<dbReference type="EC" id="2.7.8.-" evidence="8"/>
<reference evidence="8 9" key="1">
    <citation type="submission" date="2024-05" db="EMBL/GenBank/DDBJ databases">
        <title>Neorhizobium sp. Rsf11, a plant growth promoting and heavy metal resistant PAH-degrader.</title>
        <authorList>
            <person name="Golubev S.N."/>
            <person name="Muratova A.Y."/>
            <person name="Markelova M.I."/>
        </authorList>
    </citation>
    <scope>NUCLEOTIDE SEQUENCE [LARGE SCALE GENOMIC DNA]</scope>
    <source>
        <strain evidence="8 9">Rsf11</strain>
    </source>
</reference>
<dbReference type="Pfam" id="PF00953">
    <property type="entry name" value="Glycos_transf_4"/>
    <property type="match status" value="1"/>
</dbReference>
<feature type="transmembrane region" description="Helical" evidence="7">
    <location>
        <begin position="100"/>
        <end position="125"/>
    </location>
</feature>
<feature type="transmembrane region" description="Helical" evidence="7">
    <location>
        <begin position="246"/>
        <end position="266"/>
    </location>
</feature>
<dbReference type="RefSeq" id="WP_348864400.1">
    <property type="nucleotide sequence ID" value="NZ_JBEAAL010000025.1"/>
</dbReference>
<feature type="transmembrane region" description="Helical" evidence="7">
    <location>
        <begin position="70"/>
        <end position="88"/>
    </location>
</feature>
<dbReference type="CDD" id="cd06853">
    <property type="entry name" value="GT_WecA_like"/>
    <property type="match status" value="1"/>
</dbReference>
<feature type="transmembrane region" description="Helical" evidence="7">
    <location>
        <begin position="184"/>
        <end position="201"/>
    </location>
</feature>
<sequence length="383" mass="40242">MSGLFVNTIATFILSVSLIVGLRRLAVAFQLVDRPDTVRKRHSGAIPLCGGIAVFSAFAIATFFGGRPDLLGLNFWLGLLIITFIGVVDDRLPLPAIGRLVLQLSIAVALVGGTDIGSLSVGALLSEDTALFLPFFFFIGVLFVAGLVNSWNMLDGVDGLAGGVAAVSLIWLIVIAGSAEMTEFIASIETLLICLCAFLVFNMRSPWRMRASVFLGDAGSTALGATIAYVILLLATRSSAVSFPALLWVVIVPIVDTLSLIARRLLAHRSPMSADRWHLHHLLLDHGLGHAATTNTVILASAICGGIGYAGIRADVPGEIMAIGLIVPIAIHTMFVLAASGYRVKVQPDGNGAGLRSSRTDVLGGATSSMVFKGAAKPVLKDE</sequence>
<comment type="subcellular location">
    <subcellularLocation>
        <location evidence="1">Cell membrane</location>
        <topology evidence="1">Multi-pass membrane protein</topology>
    </subcellularLocation>
</comment>
<feature type="transmembrane region" description="Helical" evidence="7">
    <location>
        <begin position="213"/>
        <end position="234"/>
    </location>
</feature>
<protein>
    <submittedName>
        <fullName evidence="8">MraY family glycosyltransferase</fullName>
        <ecNumber evidence="8">2.7.8.-</ecNumber>
    </submittedName>
</protein>
<feature type="transmembrane region" description="Helical" evidence="7">
    <location>
        <begin position="287"/>
        <end position="308"/>
    </location>
</feature>
<evidence type="ECO:0000256" key="3">
    <source>
        <dbReference type="ARBA" id="ARBA00022679"/>
    </source>
</evidence>
<evidence type="ECO:0000256" key="1">
    <source>
        <dbReference type="ARBA" id="ARBA00004651"/>
    </source>
</evidence>
<feature type="transmembrane region" description="Helical" evidence="7">
    <location>
        <begin position="131"/>
        <end position="148"/>
    </location>
</feature>
<evidence type="ECO:0000313" key="9">
    <source>
        <dbReference type="Proteomes" id="UP001496627"/>
    </source>
</evidence>
<keyword evidence="5 7" id="KW-1133">Transmembrane helix</keyword>
<feature type="transmembrane region" description="Helical" evidence="7">
    <location>
        <begin position="44"/>
        <end position="64"/>
    </location>
</feature>
<feature type="transmembrane region" description="Helical" evidence="7">
    <location>
        <begin position="160"/>
        <end position="178"/>
    </location>
</feature>
<name>A0ABV0M8S9_9HYPH</name>
<evidence type="ECO:0000313" key="8">
    <source>
        <dbReference type="EMBL" id="MEQ1408298.1"/>
    </source>
</evidence>
<keyword evidence="3 8" id="KW-0808">Transferase</keyword>
<keyword evidence="6 7" id="KW-0472">Membrane</keyword>
<keyword evidence="4 7" id="KW-0812">Transmembrane</keyword>
<evidence type="ECO:0000256" key="6">
    <source>
        <dbReference type="ARBA" id="ARBA00023136"/>
    </source>
</evidence>
<comment type="caution">
    <text evidence="8">The sequence shown here is derived from an EMBL/GenBank/DDBJ whole genome shotgun (WGS) entry which is preliminary data.</text>
</comment>
<evidence type="ECO:0000256" key="5">
    <source>
        <dbReference type="ARBA" id="ARBA00022989"/>
    </source>
</evidence>
<proteinExistence type="predicted"/>
<evidence type="ECO:0000256" key="4">
    <source>
        <dbReference type="ARBA" id="ARBA00022692"/>
    </source>
</evidence>
<organism evidence="8 9">
    <name type="scientific">Neorhizobium phenanthreniclasticum</name>
    <dbReference type="NCBI Taxonomy" id="3157917"/>
    <lineage>
        <taxon>Bacteria</taxon>
        <taxon>Pseudomonadati</taxon>
        <taxon>Pseudomonadota</taxon>
        <taxon>Alphaproteobacteria</taxon>
        <taxon>Hyphomicrobiales</taxon>
        <taxon>Rhizobiaceae</taxon>
        <taxon>Rhizobium/Agrobacterium group</taxon>
        <taxon>Neorhizobium</taxon>
    </lineage>
</organism>
<dbReference type="PANTHER" id="PTHR22926:SF3">
    <property type="entry name" value="UNDECAPRENYL-PHOSPHATE ALPHA-N-ACETYLGLUCOSAMINYL 1-PHOSPHATE TRANSFERASE"/>
    <property type="match status" value="1"/>
</dbReference>
<evidence type="ECO:0000256" key="7">
    <source>
        <dbReference type="SAM" id="Phobius"/>
    </source>
</evidence>
<dbReference type="InterPro" id="IPR000715">
    <property type="entry name" value="Glycosyl_transferase_4"/>
</dbReference>
<keyword evidence="9" id="KW-1185">Reference proteome</keyword>
<feature type="transmembrane region" description="Helical" evidence="7">
    <location>
        <begin position="320"/>
        <end position="339"/>
    </location>
</feature>
<dbReference type="EMBL" id="JBEAAL010000025">
    <property type="protein sequence ID" value="MEQ1408298.1"/>
    <property type="molecule type" value="Genomic_DNA"/>
</dbReference>
<dbReference type="PANTHER" id="PTHR22926">
    <property type="entry name" value="PHOSPHO-N-ACETYLMURAMOYL-PENTAPEPTIDE-TRANSFERASE"/>
    <property type="match status" value="1"/>
</dbReference>
<accession>A0ABV0M8S9</accession>
<gene>
    <name evidence="8" type="ORF">ABK249_25535</name>
</gene>
<dbReference type="Proteomes" id="UP001496627">
    <property type="component" value="Unassembled WGS sequence"/>
</dbReference>
<dbReference type="GO" id="GO:0016740">
    <property type="term" value="F:transferase activity"/>
    <property type="evidence" value="ECO:0007669"/>
    <property type="project" value="UniProtKB-KW"/>
</dbReference>
<keyword evidence="2" id="KW-1003">Cell membrane</keyword>
<evidence type="ECO:0000256" key="2">
    <source>
        <dbReference type="ARBA" id="ARBA00022475"/>
    </source>
</evidence>